<keyword evidence="1" id="KW-0732">Signal</keyword>
<organism evidence="2 3">
    <name type="scientific">Commensalibacter melissae</name>
    <dbReference type="NCBI Taxonomy" id="2070537"/>
    <lineage>
        <taxon>Bacteria</taxon>
        <taxon>Pseudomonadati</taxon>
        <taxon>Pseudomonadota</taxon>
        <taxon>Alphaproteobacteria</taxon>
        <taxon>Acetobacterales</taxon>
        <taxon>Acetobacteraceae</taxon>
    </lineage>
</organism>
<dbReference type="AlphaFoldDB" id="A0A318MX64"/>
<keyword evidence="3" id="KW-1185">Reference proteome</keyword>
<accession>A0A318MX64</accession>
<gene>
    <name evidence="2" type="ORF">DK869_04070</name>
</gene>
<comment type="caution">
    <text evidence="2">The sequence shown here is derived from an EMBL/GenBank/DDBJ whole genome shotgun (WGS) entry which is preliminary data.</text>
</comment>
<evidence type="ECO:0000313" key="3">
    <source>
        <dbReference type="Proteomes" id="UP000247565"/>
    </source>
</evidence>
<dbReference type="RefSeq" id="WP_110438732.1">
    <property type="nucleotide sequence ID" value="NZ_CP033087.1"/>
</dbReference>
<evidence type="ECO:0008006" key="4">
    <source>
        <dbReference type="Google" id="ProtNLM"/>
    </source>
</evidence>
<proteinExistence type="predicted"/>
<dbReference type="Proteomes" id="UP000247565">
    <property type="component" value="Unassembled WGS sequence"/>
</dbReference>
<evidence type="ECO:0000256" key="1">
    <source>
        <dbReference type="SAM" id="SignalP"/>
    </source>
</evidence>
<sequence>MIIEARFFSWLFILSSLFFYSFQSLAQPASDKCDNENFLHIQQEYENNIEHLTFKDVPVHLCGKVITVSDARYTRSGLHGYFYLYIGKGVSIRIVNNLDEMKAPTWPWVKRGDYAEVVGRYYYDSPRHQGVDWTHKGASRKWPYPGYVIINGIKYY</sequence>
<protein>
    <recommendedName>
        <fullName evidence="4">DUF3465 domain-containing protein</fullName>
    </recommendedName>
</protein>
<dbReference type="GeneID" id="83702555"/>
<dbReference type="EMBL" id="QGLT01000002">
    <property type="protein sequence ID" value="PXZ00589.1"/>
    <property type="molecule type" value="Genomic_DNA"/>
</dbReference>
<name>A0A318MX64_9PROT</name>
<feature type="signal peptide" evidence="1">
    <location>
        <begin position="1"/>
        <end position="26"/>
    </location>
</feature>
<evidence type="ECO:0000313" key="2">
    <source>
        <dbReference type="EMBL" id="PXZ00589.1"/>
    </source>
</evidence>
<reference evidence="2 3" key="1">
    <citation type="submission" date="2018-05" db="EMBL/GenBank/DDBJ databases">
        <title>Reference genomes for bee gut microbiota database.</title>
        <authorList>
            <person name="Ellegaard K.M."/>
        </authorList>
    </citation>
    <scope>NUCLEOTIDE SEQUENCE [LARGE SCALE GENOMIC DNA]</scope>
    <source>
        <strain evidence="2 3">ESL0284</strain>
    </source>
</reference>
<feature type="chain" id="PRO_5016438686" description="DUF3465 domain-containing protein" evidence="1">
    <location>
        <begin position="27"/>
        <end position="156"/>
    </location>
</feature>
<dbReference type="OrthoDB" id="7268072at2"/>